<dbReference type="RefSeq" id="WP_120772876.1">
    <property type="nucleotide sequence ID" value="NZ_CP032627.1"/>
</dbReference>
<accession>A0A387BKF7</accession>
<evidence type="ECO:0000313" key="2">
    <source>
        <dbReference type="EMBL" id="AYG01506.1"/>
    </source>
</evidence>
<protein>
    <submittedName>
        <fullName evidence="2">DUF975 family protein</fullName>
    </submittedName>
</protein>
<dbReference type="Proteomes" id="UP000269374">
    <property type="component" value="Chromosome"/>
</dbReference>
<feature type="transmembrane region" description="Helical" evidence="1">
    <location>
        <begin position="188"/>
        <end position="212"/>
    </location>
</feature>
<dbReference type="AlphaFoldDB" id="A0A387BKF7"/>
<gene>
    <name evidence="2" type="ORF">D7I46_10800</name>
</gene>
<name>A0A387BKF7_9LACT</name>
<feature type="transmembrane region" description="Helical" evidence="1">
    <location>
        <begin position="128"/>
        <end position="149"/>
    </location>
</feature>
<feature type="transmembrane region" description="Helical" evidence="1">
    <location>
        <begin position="20"/>
        <end position="37"/>
    </location>
</feature>
<proteinExistence type="predicted"/>
<dbReference type="OrthoDB" id="9784844at2"/>
<dbReference type="KEGG" id="lact:D7I46_10800"/>
<feature type="transmembrane region" description="Helical" evidence="1">
    <location>
        <begin position="57"/>
        <end position="89"/>
    </location>
</feature>
<sequence length="231" mass="25853">MPRRVLKEQAKEALRDNFMAKMLLFIIPIVLGILGGGNGIRTSLEHGNMHGDTLSNAAWVAITFFGLLGVIIGIAITLFVTVVTTGAIFNYIKIFRGERANPQFNNVFVPFHDGSAGKIILLNVVKGLILILLAFIPIIGWAIGIYLSLGWSQSTYILFDQLEHDKYTGVMDVLRDSATMMKGLRGDYFVFSFSFFWWYVLYGISGGLAGFWTMPYINMARVAYYENIGRL</sequence>
<dbReference type="PANTHER" id="PTHR40076">
    <property type="entry name" value="MEMBRANE PROTEIN-RELATED"/>
    <property type="match status" value="1"/>
</dbReference>
<dbReference type="PANTHER" id="PTHR40076:SF1">
    <property type="entry name" value="MEMBRANE PROTEIN"/>
    <property type="match status" value="1"/>
</dbReference>
<keyword evidence="1" id="KW-1133">Transmembrane helix</keyword>
<dbReference type="EMBL" id="CP032627">
    <property type="protein sequence ID" value="AYG01506.1"/>
    <property type="molecule type" value="Genomic_DNA"/>
</dbReference>
<keyword evidence="1" id="KW-0472">Membrane</keyword>
<organism evidence="2 3">
    <name type="scientific">Lactococcus allomyrinae</name>
    <dbReference type="NCBI Taxonomy" id="2419773"/>
    <lineage>
        <taxon>Bacteria</taxon>
        <taxon>Bacillati</taxon>
        <taxon>Bacillota</taxon>
        <taxon>Bacilli</taxon>
        <taxon>Lactobacillales</taxon>
        <taxon>Streptococcaceae</taxon>
        <taxon>Lactococcus</taxon>
    </lineage>
</organism>
<dbReference type="Pfam" id="PF06161">
    <property type="entry name" value="DUF975"/>
    <property type="match status" value="1"/>
</dbReference>
<dbReference type="InterPro" id="IPR010380">
    <property type="entry name" value="DUF975"/>
</dbReference>
<evidence type="ECO:0000256" key="1">
    <source>
        <dbReference type="SAM" id="Phobius"/>
    </source>
</evidence>
<keyword evidence="3" id="KW-1185">Reference proteome</keyword>
<reference evidence="2 3" key="1">
    <citation type="submission" date="2018-09" db="EMBL/GenBank/DDBJ databases">
        <title>Genome sequencing of strain 1JSPR-7.</title>
        <authorList>
            <person name="Heo J."/>
            <person name="Kim S.-J."/>
            <person name="Kwon S.-W."/>
        </authorList>
    </citation>
    <scope>NUCLEOTIDE SEQUENCE [LARGE SCALE GENOMIC DNA]</scope>
    <source>
        <strain evidence="2 3">1JSPR-7</strain>
    </source>
</reference>
<keyword evidence="1" id="KW-0812">Transmembrane</keyword>
<evidence type="ECO:0000313" key="3">
    <source>
        <dbReference type="Proteomes" id="UP000269374"/>
    </source>
</evidence>